<evidence type="ECO:0000313" key="2">
    <source>
        <dbReference type="EMBL" id="SHE51602.1"/>
    </source>
</evidence>
<evidence type="ECO:0000313" key="3">
    <source>
        <dbReference type="Proteomes" id="UP000184501"/>
    </source>
</evidence>
<keyword evidence="1" id="KW-0175">Coiled coil</keyword>
<gene>
    <name evidence="2" type="ORF">SAMN05444320_101296</name>
</gene>
<name>A0A1M4U4F2_STRHI</name>
<evidence type="ECO:0000256" key="1">
    <source>
        <dbReference type="SAM" id="Coils"/>
    </source>
</evidence>
<evidence type="ECO:0008006" key="4">
    <source>
        <dbReference type="Google" id="ProtNLM"/>
    </source>
</evidence>
<protein>
    <recommendedName>
        <fullName evidence="4">Excreted virulence factor EspC, type VII ESX diderm</fullName>
    </recommendedName>
</protein>
<feature type="coiled-coil region" evidence="1">
    <location>
        <begin position="73"/>
        <end position="100"/>
    </location>
</feature>
<dbReference type="AlphaFoldDB" id="A0A1M4U4F2"/>
<dbReference type="STRING" id="2017.SAMN05444320_101296"/>
<dbReference type="EMBL" id="FQVN01000001">
    <property type="protein sequence ID" value="SHE51602.1"/>
    <property type="molecule type" value="Genomic_DNA"/>
</dbReference>
<reference evidence="2 3" key="1">
    <citation type="submission" date="2016-11" db="EMBL/GenBank/DDBJ databases">
        <authorList>
            <person name="Jaros S."/>
            <person name="Januszkiewicz K."/>
            <person name="Wedrychowicz H."/>
        </authorList>
    </citation>
    <scope>NUCLEOTIDE SEQUENCE [LARGE SCALE GENOMIC DNA]</scope>
    <source>
        <strain evidence="2 3">DSM 44523</strain>
    </source>
</reference>
<accession>A0A1M4U4F2</accession>
<organism evidence="2 3">
    <name type="scientific">Streptoalloteichus hindustanus</name>
    <dbReference type="NCBI Taxonomy" id="2017"/>
    <lineage>
        <taxon>Bacteria</taxon>
        <taxon>Bacillati</taxon>
        <taxon>Actinomycetota</taxon>
        <taxon>Actinomycetes</taxon>
        <taxon>Pseudonocardiales</taxon>
        <taxon>Pseudonocardiaceae</taxon>
        <taxon>Streptoalloteichus</taxon>
    </lineage>
</organism>
<dbReference type="Proteomes" id="UP000184501">
    <property type="component" value="Unassembled WGS sequence"/>
</dbReference>
<sequence length="106" mass="11170">MSGFEMSPEHLGRAIGDIDSAVARLEEAQRTLDGAKGDPSAFGVSDEGAALGGKWNTVVEARQREVAEEIAALRDLQVGLDDALREYEAAERENRAAADAVSGGAR</sequence>
<dbReference type="RefSeq" id="WP_073479491.1">
    <property type="nucleotide sequence ID" value="NZ_FQVN01000001.1"/>
</dbReference>
<keyword evidence="3" id="KW-1185">Reference proteome</keyword>
<proteinExistence type="predicted"/>